<name>A0AAV2I4K2_LYMST</name>
<comment type="caution">
    <text evidence="1">The sequence shown here is derived from an EMBL/GenBank/DDBJ whole genome shotgun (WGS) entry which is preliminary data.</text>
</comment>
<reference evidence="1 2" key="1">
    <citation type="submission" date="2024-04" db="EMBL/GenBank/DDBJ databases">
        <authorList>
            <consortium name="Genoscope - CEA"/>
            <person name="William W."/>
        </authorList>
    </citation>
    <scope>NUCLEOTIDE SEQUENCE [LARGE SCALE GENOMIC DNA]</scope>
</reference>
<evidence type="ECO:0000313" key="2">
    <source>
        <dbReference type="Proteomes" id="UP001497497"/>
    </source>
</evidence>
<proteinExistence type="predicted"/>
<dbReference type="Proteomes" id="UP001497497">
    <property type="component" value="Unassembled WGS sequence"/>
</dbReference>
<evidence type="ECO:0000313" key="1">
    <source>
        <dbReference type="EMBL" id="CAL1541591.1"/>
    </source>
</evidence>
<dbReference type="AlphaFoldDB" id="A0AAV2I4K2"/>
<gene>
    <name evidence="1" type="ORF">GSLYS_00015197001</name>
</gene>
<sequence length="171" mass="18965">MFRMRGAMGFVTCLNFATCFFIIINMSSGDPLPSQQKLPLKDIPDHQTTVHHLQQIAKLMDLIMNAAKTVQPFHKKQGIIGVSSGDLDKVSAEIVSPEEAQNNPWTQPPEVTTENSLISRAETGFIAMDRVSMGDSGTESIIIDLLREYCYRLVISGAKDIPTYCYQVIQG</sequence>
<organism evidence="1 2">
    <name type="scientific">Lymnaea stagnalis</name>
    <name type="common">Great pond snail</name>
    <name type="synonym">Helix stagnalis</name>
    <dbReference type="NCBI Taxonomy" id="6523"/>
    <lineage>
        <taxon>Eukaryota</taxon>
        <taxon>Metazoa</taxon>
        <taxon>Spiralia</taxon>
        <taxon>Lophotrochozoa</taxon>
        <taxon>Mollusca</taxon>
        <taxon>Gastropoda</taxon>
        <taxon>Heterobranchia</taxon>
        <taxon>Euthyneura</taxon>
        <taxon>Panpulmonata</taxon>
        <taxon>Hygrophila</taxon>
        <taxon>Lymnaeoidea</taxon>
        <taxon>Lymnaeidae</taxon>
        <taxon>Lymnaea</taxon>
    </lineage>
</organism>
<protein>
    <submittedName>
        <fullName evidence="1">Uncharacterized protein</fullName>
    </submittedName>
</protein>
<keyword evidence="2" id="KW-1185">Reference proteome</keyword>
<accession>A0AAV2I4K2</accession>
<dbReference type="EMBL" id="CAXITT010000441">
    <property type="protein sequence ID" value="CAL1541591.1"/>
    <property type="molecule type" value="Genomic_DNA"/>
</dbReference>